<comment type="subcellular location">
    <subcellularLocation>
        <location evidence="1">Cell membrane</location>
        <topology evidence="1">Multi-pass membrane protein</topology>
    </subcellularLocation>
</comment>
<feature type="transmembrane region" description="Helical" evidence="7">
    <location>
        <begin position="143"/>
        <end position="164"/>
    </location>
</feature>
<gene>
    <name evidence="8" type="ORF">MetexDRAFT_1506</name>
</gene>
<dbReference type="PATRIC" id="fig|882800.3.peg.1478"/>
<evidence type="ECO:0000256" key="5">
    <source>
        <dbReference type="ARBA" id="ARBA00022989"/>
    </source>
</evidence>
<comment type="caution">
    <text evidence="8">The sequence shown here is derived from an EMBL/GenBank/DDBJ whole genome shotgun (WGS) entry which is preliminary data.</text>
</comment>
<dbReference type="AlphaFoldDB" id="H1KFU4"/>
<evidence type="ECO:0000256" key="6">
    <source>
        <dbReference type="ARBA" id="ARBA00023136"/>
    </source>
</evidence>
<dbReference type="PANTHER" id="PTHR30509:SF9">
    <property type="entry name" value="MULTIDRUG RESISTANCE PROTEIN MDTO"/>
    <property type="match status" value="1"/>
</dbReference>
<protein>
    <submittedName>
        <fullName evidence="8">Fusaric acid resistance protein conserved region</fullName>
    </submittedName>
</protein>
<reference evidence="8 9" key="1">
    <citation type="submission" date="2011-09" db="EMBL/GenBank/DDBJ databases">
        <title>The draft genome of Methylobacterium extorquens DSM 13060.</title>
        <authorList>
            <consortium name="US DOE Joint Genome Institute (JGI-PGF)"/>
            <person name="Lucas S."/>
            <person name="Han J."/>
            <person name="Lapidus A."/>
            <person name="Cheng J.-F."/>
            <person name="Goodwin L."/>
            <person name="Pitluck S."/>
            <person name="Peters L."/>
            <person name="Land M.L."/>
            <person name="Hauser L."/>
            <person name="Koskimaki J."/>
            <person name="Halonen O."/>
            <person name="Pirttila A."/>
            <person name="Frank C."/>
            <person name="Woyke T.J."/>
        </authorList>
    </citation>
    <scope>NUCLEOTIDE SEQUENCE [LARGE SCALE GENOMIC DNA]</scope>
    <source>
        <strain evidence="8 9">DSM 13060</strain>
    </source>
</reference>
<dbReference type="InterPro" id="IPR006726">
    <property type="entry name" value="PHBA_efflux_AaeB/fusaric-R"/>
</dbReference>
<keyword evidence="6 7" id="KW-0472">Membrane</keyword>
<dbReference type="Pfam" id="PF04632">
    <property type="entry name" value="FUSC"/>
    <property type="match status" value="1"/>
</dbReference>
<evidence type="ECO:0000256" key="4">
    <source>
        <dbReference type="ARBA" id="ARBA00022692"/>
    </source>
</evidence>
<keyword evidence="3" id="KW-1003">Cell membrane</keyword>
<keyword evidence="4 7" id="KW-0812">Transmembrane</keyword>
<dbReference type="EMBL" id="AGJK01000027">
    <property type="protein sequence ID" value="EHP93587.1"/>
    <property type="molecule type" value="Genomic_DNA"/>
</dbReference>
<evidence type="ECO:0000313" key="8">
    <source>
        <dbReference type="EMBL" id="EHP93587.1"/>
    </source>
</evidence>
<feature type="transmembrane region" description="Helical" evidence="7">
    <location>
        <begin position="75"/>
        <end position="101"/>
    </location>
</feature>
<proteinExistence type="predicted"/>
<sequence length="413" mass="42985">MLPTGLRSFLERDPPRLRFGLATVAAAWLAIVLAAALDLPNGHWAGVTVLTVSQPTRGLLFEKCLWRLVGTTAGALVGIGLLAAFATHPAAALVGLTAWLACCAGMSALVRHFRSYGAVLAGYTCAIVALIDFDHPASVQHIAFGRIACTVIGVLAATAVTGLLMPPSGRRSLLDRARQSGAELLERCSGLLTGSLGAADQGALLAVVARLGDLDAEADEVLDGAPGARWRKRRLRNLLASLLLVASRTRALARSDDPVQAQAPPELKALLGQAALRFRYKDFPGSVPLASADGRPAVADTRAALTAALADLRDLERAPVVGNGPARLETPLDWQGAVRAATRTALCVLPMGLAWLATGWAAGSLMLLGTCVFVTLLSANERGGSVCLNSELGLDEWISCRVQAATGCGSLSK</sequence>
<keyword evidence="5 7" id="KW-1133">Transmembrane helix</keyword>
<feature type="transmembrane region" description="Helical" evidence="7">
    <location>
        <begin position="113"/>
        <end position="131"/>
    </location>
</feature>
<name>H1KFU4_METEX</name>
<dbReference type="GO" id="GO:0005886">
    <property type="term" value="C:plasma membrane"/>
    <property type="evidence" value="ECO:0007669"/>
    <property type="project" value="UniProtKB-SubCell"/>
</dbReference>
<feature type="transmembrane region" description="Helical" evidence="7">
    <location>
        <begin position="17"/>
        <end position="37"/>
    </location>
</feature>
<dbReference type="PANTHER" id="PTHR30509">
    <property type="entry name" value="P-HYDROXYBENZOIC ACID EFFLUX PUMP SUBUNIT-RELATED"/>
    <property type="match status" value="1"/>
</dbReference>
<evidence type="ECO:0000256" key="2">
    <source>
        <dbReference type="ARBA" id="ARBA00022448"/>
    </source>
</evidence>
<keyword evidence="2" id="KW-0813">Transport</keyword>
<evidence type="ECO:0000256" key="7">
    <source>
        <dbReference type="SAM" id="Phobius"/>
    </source>
</evidence>
<evidence type="ECO:0000256" key="1">
    <source>
        <dbReference type="ARBA" id="ARBA00004651"/>
    </source>
</evidence>
<evidence type="ECO:0000256" key="3">
    <source>
        <dbReference type="ARBA" id="ARBA00022475"/>
    </source>
</evidence>
<evidence type="ECO:0000313" key="9">
    <source>
        <dbReference type="Proteomes" id="UP000004382"/>
    </source>
</evidence>
<dbReference type="RefSeq" id="WP_003598473.1">
    <property type="nucleotide sequence ID" value="NZ_AGJK01000027.1"/>
</dbReference>
<organism evidence="8 9">
    <name type="scientific">Methylorubrum extorquens DSM 13060</name>
    <dbReference type="NCBI Taxonomy" id="882800"/>
    <lineage>
        <taxon>Bacteria</taxon>
        <taxon>Pseudomonadati</taxon>
        <taxon>Pseudomonadota</taxon>
        <taxon>Alphaproteobacteria</taxon>
        <taxon>Hyphomicrobiales</taxon>
        <taxon>Methylobacteriaceae</taxon>
        <taxon>Methylorubrum</taxon>
    </lineage>
</organism>
<dbReference type="GO" id="GO:0022857">
    <property type="term" value="F:transmembrane transporter activity"/>
    <property type="evidence" value="ECO:0007669"/>
    <property type="project" value="InterPro"/>
</dbReference>
<feature type="transmembrane region" description="Helical" evidence="7">
    <location>
        <begin position="353"/>
        <end position="377"/>
    </location>
</feature>
<accession>H1KFU4</accession>
<dbReference type="Proteomes" id="UP000004382">
    <property type="component" value="Unassembled WGS sequence"/>
</dbReference>